<dbReference type="InterPro" id="IPR041426">
    <property type="entry name" value="Mos1_HTH"/>
</dbReference>
<dbReference type="PANTHER" id="PTHR23015:SF4">
    <property type="entry name" value="DUF38 DOMAIN-CONTAINING PROTEIN-RELATED"/>
    <property type="match status" value="1"/>
</dbReference>
<organism evidence="2 3">
    <name type="scientific">Caenorhabditis tropicalis</name>
    <dbReference type="NCBI Taxonomy" id="1561998"/>
    <lineage>
        <taxon>Eukaryota</taxon>
        <taxon>Metazoa</taxon>
        <taxon>Ecdysozoa</taxon>
        <taxon>Nematoda</taxon>
        <taxon>Chromadorea</taxon>
        <taxon>Rhabditida</taxon>
        <taxon>Rhabditina</taxon>
        <taxon>Rhabditomorpha</taxon>
        <taxon>Rhabditoidea</taxon>
        <taxon>Rhabditidae</taxon>
        <taxon>Peloderinae</taxon>
        <taxon>Caenorhabditis</taxon>
    </lineage>
</organism>
<dbReference type="Proteomes" id="UP000095282">
    <property type="component" value="Unplaced"/>
</dbReference>
<dbReference type="AlphaFoldDB" id="A0A1I7UBN0"/>
<dbReference type="Pfam" id="PF01827">
    <property type="entry name" value="FTH"/>
    <property type="match status" value="1"/>
</dbReference>
<protein>
    <submittedName>
        <fullName evidence="3">F-box domain-containing protein</fullName>
    </submittedName>
</protein>
<name>A0A1I7UBN0_9PELO</name>
<evidence type="ECO:0000259" key="1">
    <source>
        <dbReference type="PROSITE" id="PS50181"/>
    </source>
</evidence>
<dbReference type="CDD" id="cd22150">
    <property type="entry name" value="F-box_CeFBXA-like"/>
    <property type="match status" value="1"/>
</dbReference>
<dbReference type="InterPro" id="IPR040161">
    <property type="entry name" value="FB224"/>
</dbReference>
<dbReference type="WBParaSite" id="Csp11.Scaffold629.g7697.t1">
    <property type="protein sequence ID" value="Csp11.Scaffold629.g7697.t1"/>
    <property type="gene ID" value="Csp11.Scaffold629.g7697"/>
</dbReference>
<dbReference type="InterPro" id="IPR002900">
    <property type="entry name" value="DUF38/FTH_CAE_spp"/>
</dbReference>
<accession>A0A1I7UBN0</accession>
<dbReference type="Pfam" id="PF00646">
    <property type="entry name" value="F-box"/>
    <property type="match status" value="1"/>
</dbReference>
<reference evidence="3" key="1">
    <citation type="submission" date="2016-11" db="UniProtKB">
        <authorList>
            <consortium name="WormBaseParasite"/>
        </authorList>
    </citation>
    <scope>IDENTIFICATION</scope>
</reference>
<dbReference type="InterPro" id="IPR001810">
    <property type="entry name" value="F-box_dom"/>
</dbReference>
<proteinExistence type="predicted"/>
<dbReference type="GO" id="GO:0045087">
    <property type="term" value="P:innate immune response"/>
    <property type="evidence" value="ECO:0007669"/>
    <property type="project" value="TreeGrafter"/>
</dbReference>
<feature type="domain" description="F-box" evidence="1">
    <location>
        <begin position="127"/>
        <end position="174"/>
    </location>
</feature>
<evidence type="ECO:0000313" key="3">
    <source>
        <dbReference type="WBParaSite" id="Csp11.Scaffold629.g7697.t1"/>
    </source>
</evidence>
<dbReference type="PROSITE" id="PS50181">
    <property type="entry name" value="FBOX"/>
    <property type="match status" value="1"/>
</dbReference>
<dbReference type="PANTHER" id="PTHR23015">
    <property type="entry name" value="UNCHARACTERIZED C.ELEGANS PROTEIN"/>
    <property type="match status" value="1"/>
</dbReference>
<sequence>MTMSKFIENHPSAIEVFLFYEREKDDRDLYEKLCEVTRNGVSEEDFKKVFEKAKTKNVKSKRKEIRQLVASNQSNLRLCILSDVIDKKSITESVLRITEIIESKDIDRHDFEFWFNRFTSGNWNLDQMTFSDLPPLLVSNIAEELDFPSQMKLRKVSRDLQNIVDQVRPSIDRIRFNMEPWSSQGTLRVAIQKFKESAGIWEFHFDGDDNWKIAFDAMKILLGNPKLRLERLTWENKTSSEIDFPFIEMIKSLNHKIRIVSLHAELDGNSMTDLLKAIMPGTLESIDIYNDYEPNDIKRFAELEQWKQAKSVHFWEYISDFSSYLHHLQHFESVSGNVDSVSMDDILFVKKLFIQNKPLKRFDVCTEKKPSKSKIVETLGLSEFDSDAKEKYFVGRNDIPETNEYLEVTLATIEIQFNRKTSD</sequence>
<evidence type="ECO:0000313" key="2">
    <source>
        <dbReference type="Proteomes" id="UP000095282"/>
    </source>
</evidence>
<keyword evidence="2" id="KW-1185">Reference proteome</keyword>
<dbReference type="Pfam" id="PF17906">
    <property type="entry name" value="HTH_48"/>
    <property type="match status" value="1"/>
</dbReference>
<dbReference type="SMART" id="SM00256">
    <property type="entry name" value="FBOX"/>
    <property type="match status" value="1"/>
</dbReference>